<accession>A0A402ALQ4</accession>
<keyword evidence="2" id="KW-0812">Transmembrane</keyword>
<feature type="region of interest" description="Disordered" evidence="1">
    <location>
        <begin position="331"/>
        <end position="367"/>
    </location>
</feature>
<keyword evidence="4" id="KW-1185">Reference proteome</keyword>
<dbReference type="Proteomes" id="UP000287188">
    <property type="component" value="Unassembled WGS sequence"/>
</dbReference>
<dbReference type="RefSeq" id="WP_174845307.1">
    <property type="nucleotide sequence ID" value="NZ_BIFS01000001.1"/>
</dbReference>
<dbReference type="EMBL" id="BIFS01000001">
    <property type="protein sequence ID" value="GCE20046.1"/>
    <property type="molecule type" value="Genomic_DNA"/>
</dbReference>
<organism evidence="3 4">
    <name type="scientific">Dictyobacter kobayashii</name>
    <dbReference type="NCBI Taxonomy" id="2014872"/>
    <lineage>
        <taxon>Bacteria</taxon>
        <taxon>Bacillati</taxon>
        <taxon>Chloroflexota</taxon>
        <taxon>Ktedonobacteria</taxon>
        <taxon>Ktedonobacterales</taxon>
        <taxon>Dictyobacteraceae</taxon>
        <taxon>Dictyobacter</taxon>
    </lineage>
</organism>
<name>A0A402ALQ4_9CHLR</name>
<sequence length="432" mass="46661">MGKNIVVPASRIFGWRKLFLSVLVAVLVTAILAFSPGQVTALAHVERTANTFAGCQIFPSNNIWNQDISALPVAANSANYMASIGLNNHLDGSFGSGQWAGSPLGFPYSVVPAGQPTVPVSFTYASESDPGPYPIPPNAPIEGGAQSSGDRHVIVLNSGTCKLYETYSSYPQPDGSWKAGSGAIWDLNSNALRPQGWTSADAAGLPMFAGFARYDEIVAGVITHALRFTVNQTQQAYIWPARHYASSNTNPNLPPMGLRLRLKASFDISPYSPQTRIILTALQHYGMIVADNGSCCFISGTHDDRWNNPDVLELRNVLLSNFDVVDESSLEISPDSAEARSSSPATASPSPTPTPAKRPTATSSHVRVSIEMPVASPTPVMLAPDQKKQQPGVAHVKEQQNWMYMAIPVAGVMLLLGGFWWRRRQLRSVKRE</sequence>
<keyword evidence="2" id="KW-1133">Transmembrane helix</keyword>
<feature type="transmembrane region" description="Helical" evidence="2">
    <location>
        <begin position="402"/>
        <end position="421"/>
    </location>
</feature>
<protein>
    <submittedName>
        <fullName evidence="3">Uncharacterized protein</fullName>
    </submittedName>
</protein>
<evidence type="ECO:0000256" key="2">
    <source>
        <dbReference type="SAM" id="Phobius"/>
    </source>
</evidence>
<evidence type="ECO:0000256" key="1">
    <source>
        <dbReference type="SAM" id="MobiDB-lite"/>
    </source>
</evidence>
<comment type="caution">
    <text evidence="3">The sequence shown here is derived from an EMBL/GenBank/DDBJ whole genome shotgun (WGS) entry which is preliminary data.</text>
</comment>
<evidence type="ECO:0000313" key="4">
    <source>
        <dbReference type="Proteomes" id="UP000287188"/>
    </source>
</evidence>
<proteinExistence type="predicted"/>
<feature type="compositionally biased region" description="Low complexity" evidence="1">
    <location>
        <begin position="339"/>
        <end position="349"/>
    </location>
</feature>
<reference evidence="4" key="1">
    <citation type="submission" date="2018-12" db="EMBL/GenBank/DDBJ databases">
        <title>Tengunoibacter tsumagoiensis gen. nov., sp. nov., Dictyobacter kobayashii sp. nov., D. alpinus sp. nov., and D. joshuensis sp. nov. and description of Dictyobacteraceae fam. nov. within the order Ktedonobacterales isolated from Tengu-no-mugimeshi.</title>
        <authorList>
            <person name="Wang C.M."/>
            <person name="Zheng Y."/>
            <person name="Sakai Y."/>
            <person name="Toyoda A."/>
            <person name="Minakuchi Y."/>
            <person name="Abe K."/>
            <person name="Yokota A."/>
            <person name="Yabe S."/>
        </authorList>
    </citation>
    <scope>NUCLEOTIDE SEQUENCE [LARGE SCALE GENOMIC DNA]</scope>
    <source>
        <strain evidence="4">Uno11</strain>
    </source>
</reference>
<keyword evidence="2" id="KW-0472">Membrane</keyword>
<evidence type="ECO:0000313" key="3">
    <source>
        <dbReference type="EMBL" id="GCE20046.1"/>
    </source>
</evidence>
<gene>
    <name evidence="3" type="ORF">KDK_38460</name>
</gene>
<dbReference type="AlphaFoldDB" id="A0A402ALQ4"/>